<keyword evidence="2" id="KW-1185">Reference proteome</keyword>
<dbReference type="EMBL" id="UZAM01011199">
    <property type="protein sequence ID" value="VDP15156.1"/>
    <property type="molecule type" value="Genomic_DNA"/>
</dbReference>
<dbReference type="AlphaFoldDB" id="A0A183IWQ5"/>
<evidence type="ECO:0000313" key="2">
    <source>
        <dbReference type="Proteomes" id="UP000270296"/>
    </source>
</evidence>
<dbReference type="Proteomes" id="UP000270296">
    <property type="component" value="Unassembled WGS sequence"/>
</dbReference>
<organism evidence="3">
    <name type="scientific">Soboliphyme baturini</name>
    <dbReference type="NCBI Taxonomy" id="241478"/>
    <lineage>
        <taxon>Eukaryota</taxon>
        <taxon>Metazoa</taxon>
        <taxon>Ecdysozoa</taxon>
        <taxon>Nematoda</taxon>
        <taxon>Enoplea</taxon>
        <taxon>Dorylaimia</taxon>
        <taxon>Dioctophymatida</taxon>
        <taxon>Dioctophymatoidea</taxon>
        <taxon>Soboliphymatidae</taxon>
        <taxon>Soboliphyme</taxon>
    </lineage>
</organism>
<dbReference type="WBParaSite" id="SBAD_0000835101-mRNA-1">
    <property type="protein sequence ID" value="SBAD_0000835101-mRNA-1"/>
    <property type="gene ID" value="SBAD_0000835101"/>
</dbReference>
<reference evidence="3" key="1">
    <citation type="submission" date="2016-06" db="UniProtKB">
        <authorList>
            <consortium name="WormBaseParasite"/>
        </authorList>
    </citation>
    <scope>IDENTIFICATION</scope>
</reference>
<evidence type="ECO:0000313" key="1">
    <source>
        <dbReference type="EMBL" id="VDP15156.1"/>
    </source>
</evidence>
<sequence>IIIFDLIVYLESEHHSEHHVEKLEKLGPVKFSILQLDRFAYLHTTLTMVQKKLIREYIRQLKDALEQQLETDLTERLMRLKVEKQHLKDAFELEKDCFPSGILVSPPSATNSQNITQTPCDDDITTMAGSSSEAAKGWDRNFAQAMCEAYRLSPLPIKAAAIFEDMANSGVVFNPPPVDKAVDLFLEYGKFSSFAVSLNALKRKRILQVPHCYIGAGSLDEPCDLCVNARRQTVYVICVHKGILPFNLRTAEFENLVSNVSTVSSRKNANDQFASITFDPVKRCVICTVLRDYRRWVVQVYDSRYLILLSEISCPDEPKIRNGWNRWIISLPDSHLLISCGDRQVGALWLLDLQSKRWTLLHQQLGAAYRKPAFHRSMLNTEEGLLYVPDMEGHTLVTFVLNTTTWTLDKQGEIQTAELSREMPICVDILDSCLMVGNWNTGNIIAANLFRSCSRLFTSVGPKQLCGFCFVDTKQFLVLCKQKEVVESYLLTNSTC</sequence>
<dbReference type="OrthoDB" id="342730at2759"/>
<proteinExistence type="predicted"/>
<dbReference type="SUPFAM" id="SSF63825">
    <property type="entry name" value="YWTD domain"/>
    <property type="match status" value="1"/>
</dbReference>
<reference evidence="1 2" key="2">
    <citation type="submission" date="2018-11" db="EMBL/GenBank/DDBJ databases">
        <authorList>
            <consortium name="Pathogen Informatics"/>
        </authorList>
    </citation>
    <scope>NUCLEOTIDE SEQUENCE [LARGE SCALE GENOMIC DNA]</scope>
</reference>
<name>A0A183IWQ5_9BILA</name>
<evidence type="ECO:0000313" key="3">
    <source>
        <dbReference type="WBParaSite" id="SBAD_0000835101-mRNA-1"/>
    </source>
</evidence>
<protein>
    <submittedName>
        <fullName evidence="3">LisH domain-containing protein</fullName>
    </submittedName>
</protein>
<accession>A0A183IWQ5</accession>
<gene>
    <name evidence="1" type="ORF">SBAD_LOCUS8052</name>
</gene>